<dbReference type="SUPFAM" id="SSF89392">
    <property type="entry name" value="Prokaryotic lipoproteins and lipoprotein localization factors"/>
    <property type="match status" value="1"/>
</dbReference>
<dbReference type="CDD" id="cd16326">
    <property type="entry name" value="LolB"/>
    <property type="match status" value="1"/>
</dbReference>
<dbReference type="EMBL" id="CP015118">
    <property type="protein sequence ID" value="ARN23737.1"/>
    <property type="molecule type" value="Genomic_DNA"/>
</dbReference>
<dbReference type="STRING" id="946333.A4W93_04960"/>
<evidence type="ECO:0000256" key="8">
    <source>
        <dbReference type="ARBA" id="ARBA00023136"/>
    </source>
</evidence>
<dbReference type="Gene3D" id="2.50.20.10">
    <property type="entry name" value="Lipoprotein localisation LolA/LolB/LppX"/>
    <property type="match status" value="1"/>
</dbReference>
<keyword evidence="5" id="KW-0813">Transport</keyword>
<evidence type="ECO:0000256" key="4">
    <source>
        <dbReference type="ARBA" id="ARBA00016202"/>
    </source>
</evidence>
<keyword evidence="10" id="KW-0143">Chaperone</keyword>
<dbReference type="Proteomes" id="UP000193427">
    <property type="component" value="Chromosome"/>
</dbReference>
<evidence type="ECO:0000256" key="10">
    <source>
        <dbReference type="ARBA" id="ARBA00023186"/>
    </source>
</evidence>
<proteinExistence type="inferred from homology"/>
<dbReference type="KEGG" id="rgu:A4W93_04960"/>
<accession>A0A1W6LHS2</accession>
<evidence type="ECO:0000256" key="11">
    <source>
        <dbReference type="ARBA" id="ARBA00023237"/>
    </source>
</evidence>
<dbReference type="PROSITE" id="PS51257">
    <property type="entry name" value="PROKAR_LIPOPROTEIN"/>
    <property type="match status" value="1"/>
</dbReference>
<evidence type="ECO:0000256" key="5">
    <source>
        <dbReference type="ARBA" id="ARBA00022448"/>
    </source>
</evidence>
<name>A0A1W6LHS2_9BURK</name>
<gene>
    <name evidence="14" type="ORF">A4W93_04960</name>
</gene>
<keyword evidence="8" id="KW-0472">Membrane</keyword>
<evidence type="ECO:0000256" key="6">
    <source>
        <dbReference type="ARBA" id="ARBA00022729"/>
    </source>
</evidence>
<evidence type="ECO:0000313" key="14">
    <source>
        <dbReference type="EMBL" id="ARN23737.1"/>
    </source>
</evidence>
<evidence type="ECO:0000256" key="7">
    <source>
        <dbReference type="ARBA" id="ARBA00022927"/>
    </source>
</evidence>
<keyword evidence="12" id="KW-0449">Lipoprotein</keyword>
<keyword evidence="15" id="KW-1185">Reference proteome</keyword>
<keyword evidence="7" id="KW-0653">Protein transport</keyword>
<keyword evidence="9" id="KW-0564">Palmitate</keyword>
<protein>
    <recommendedName>
        <fullName evidence="4">Outer-membrane lipoprotein LolB</fullName>
    </recommendedName>
</protein>
<dbReference type="InterPro" id="IPR029046">
    <property type="entry name" value="LolA/LolB/LppX"/>
</dbReference>
<comment type="similarity">
    <text evidence="2">Belongs to the LolB family.</text>
</comment>
<evidence type="ECO:0000256" key="13">
    <source>
        <dbReference type="SAM" id="SignalP"/>
    </source>
</evidence>
<reference evidence="14 15" key="1">
    <citation type="submission" date="2016-04" db="EMBL/GenBank/DDBJ databases">
        <title>Complete genome sequence of natural rubber-degrading, novel Gram-negative bacterium, Rhizobacter gummiphilus strain NS21.</title>
        <authorList>
            <person name="Tabata M."/>
            <person name="Kasai D."/>
            <person name="Fukuda M."/>
        </authorList>
    </citation>
    <scope>NUCLEOTIDE SEQUENCE [LARGE SCALE GENOMIC DNA]</scope>
    <source>
        <strain evidence="14 15">NS21</strain>
    </source>
</reference>
<feature type="signal peptide" evidence="13">
    <location>
        <begin position="1"/>
        <end position="17"/>
    </location>
</feature>
<evidence type="ECO:0000256" key="1">
    <source>
        <dbReference type="ARBA" id="ARBA00004459"/>
    </source>
</evidence>
<evidence type="ECO:0000256" key="2">
    <source>
        <dbReference type="ARBA" id="ARBA00009696"/>
    </source>
</evidence>
<evidence type="ECO:0000256" key="9">
    <source>
        <dbReference type="ARBA" id="ARBA00023139"/>
    </source>
</evidence>
<organism evidence="14 15">
    <name type="scientific">Piscinibacter gummiphilus</name>
    <dbReference type="NCBI Taxonomy" id="946333"/>
    <lineage>
        <taxon>Bacteria</taxon>
        <taxon>Pseudomonadati</taxon>
        <taxon>Pseudomonadota</taxon>
        <taxon>Betaproteobacteria</taxon>
        <taxon>Burkholderiales</taxon>
        <taxon>Sphaerotilaceae</taxon>
        <taxon>Piscinibacter</taxon>
    </lineage>
</organism>
<dbReference type="InterPro" id="IPR004565">
    <property type="entry name" value="OM_lipoprot_LolB"/>
</dbReference>
<evidence type="ECO:0000256" key="12">
    <source>
        <dbReference type="ARBA" id="ARBA00023288"/>
    </source>
</evidence>
<sequence length="176" mass="18191">MRRRVAMAAAAAAVVSACTTVQPPAPPGDSLSGRLAVKVDASAGQPARSVTAGFELAGSPPAGRMSLTSPLGTMIAQADWSPEGARLVTSDGESTFGNLDELTREMLGESLPVAALFDWLRGRPWSGAPSQATTPPTEPGFDQLGWAVRLGRFGDGLVVAQRAAPPLVTVRAQVDR</sequence>
<dbReference type="GO" id="GO:0015031">
    <property type="term" value="P:protein transport"/>
    <property type="evidence" value="ECO:0007669"/>
    <property type="project" value="UniProtKB-KW"/>
</dbReference>
<keyword evidence="11" id="KW-0998">Cell outer membrane</keyword>
<evidence type="ECO:0000256" key="3">
    <source>
        <dbReference type="ARBA" id="ARBA00011245"/>
    </source>
</evidence>
<comment type="subunit">
    <text evidence="3">Monomer.</text>
</comment>
<evidence type="ECO:0000313" key="15">
    <source>
        <dbReference type="Proteomes" id="UP000193427"/>
    </source>
</evidence>
<feature type="chain" id="PRO_5030037141" description="Outer-membrane lipoprotein LolB" evidence="13">
    <location>
        <begin position="18"/>
        <end position="176"/>
    </location>
</feature>
<dbReference type="Pfam" id="PF03550">
    <property type="entry name" value="LolB"/>
    <property type="match status" value="1"/>
</dbReference>
<dbReference type="GO" id="GO:0009279">
    <property type="term" value="C:cell outer membrane"/>
    <property type="evidence" value="ECO:0007669"/>
    <property type="project" value="UniProtKB-SubCell"/>
</dbReference>
<dbReference type="OrthoDB" id="5296388at2"/>
<comment type="subcellular location">
    <subcellularLocation>
        <location evidence="1">Cell outer membrane</location>
        <topology evidence="1">Lipid-anchor</topology>
    </subcellularLocation>
</comment>
<dbReference type="AlphaFoldDB" id="A0A1W6LHS2"/>
<keyword evidence="6 13" id="KW-0732">Signal</keyword>